<dbReference type="Proteomes" id="UP000288623">
    <property type="component" value="Unassembled WGS sequence"/>
</dbReference>
<keyword evidence="4" id="KW-1185">Reference proteome</keyword>
<dbReference type="InterPro" id="IPR010093">
    <property type="entry name" value="SinI_DNA-bd"/>
</dbReference>
<feature type="domain" description="Helix-turn-helix" evidence="2">
    <location>
        <begin position="7"/>
        <end position="55"/>
    </location>
</feature>
<evidence type="ECO:0000313" key="3">
    <source>
        <dbReference type="EMBL" id="RUS57451.1"/>
    </source>
</evidence>
<organism evidence="3 4">
    <name type="scientific">Candidatus Kurthia intestinigallinarum</name>
    <dbReference type="NCBI Taxonomy" id="1562256"/>
    <lineage>
        <taxon>Bacteria</taxon>
        <taxon>Bacillati</taxon>
        <taxon>Bacillota</taxon>
        <taxon>Bacilli</taxon>
        <taxon>Bacillales</taxon>
        <taxon>Caryophanaceae</taxon>
        <taxon>Kurthia</taxon>
    </lineage>
</organism>
<sequence>MQNQTSYTIEEVAQLLKVSKLTIYDLVKKGELPVFKVGRQMRLASEDLDVYIAKHRMNSNQEQKTIIISGQDMALDILGKHIEARLGYKVLRSREGSFNGLLAMYQGNSDIASLHMYDGDTTAYNLPYIRKVFVSHRYILLRLLTRKAGFYVAKGNPLHITSIADLQGDVRLINREKGSGIRTLLDELLRTHGISQTQVAGYGQEEKDHISVASAVASGAADVGLGIEKTARLVDVDFVPIIEESYDIVLLKNDGNEALISTVQEILNDAAFQQEIHAIGGYDVSQMGTVVFETI</sequence>
<dbReference type="OrthoDB" id="9805928at2"/>
<proteinExistence type="predicted"/>
<dbReference type="AlphaFoldDB" id="A0A433RVY7"/>
<evidence type="ECO:0000313" key="4">
    <source>
        <dbReference type="Proteomes" id="UP000288623"/>
    </source>
</evidence>
<dbReference type="EMBL" id="JTFC01000025">
    <property type="protein sequence ID" value="RUS57451.1"/>
    <property type="molecule type" value="Genomic_DNA"/>
</dbReference>
<dbReference type="Pfam" id="PF12727">
    <property type="entry name" value="PBP_like"/>
    <property type="match status" value="1"/>
</dbReference>
<dbReference type="SUPFAM" id="SSF53850">
    <property type="entry name" value="Periplasmic binding protein-like II"/>
    <property type="match status" value="1"/>
</dbReference>
<dbReference type="InterPro" id="IPR041657">
    <property type="entry name" value="HTH_17"/>
</dbReference>
<dbReference type="Pfam" id="PF12728">
    <property type="entry name" value="HTH_17"/>
    <property type="match status" value="1"/>
</dbReference>
<dbReference type="NCBIfam" id="TIGR01764">
    <property type="entry name" value="excise"/>
    <property type="match status" value="1"/>
</dbReference>
<protein>
    <recommendedName>
        <fullName evidence="5">Excisionase</fullName>
    </recommendedName>
</protein>
<name>A0A433RVY7_9BACL</name>
<dbReference type="SUPFAM" id="SSF46955">
    <property type="entry name" value="Putative DNA-binding domain"/>
    <property type="match status" value="1"/>
</dbReference>
<comment type="caution">
    <text evidence="3">The sequence shown here is derived from an EMBL/GenBank/DDBJ whole genome shotgun (WGS) entry which is preliminary data.</text>
</comment>
<evidence type="ECO:0000259" key="1">
    <source>
        <dbReference type="Pfam" id="PF12727"/>
    </source>
</evidence>
<evidence type="ECO:0008006" key="5">
    <source>
        <dbReference type="Google" id="ProtNLM"/>
    </source>
</evidence>
<feature type="domain" description="PBP" evidence="1">
    <location>
        <begin position="86"/>
        <end position="267"/>
    </location>
</feature>
<reference evidence="3 4" key="1">
    <citation type="submission" date="2014-11" db="EMBL/GenBank/DDBJ databases">
        <title>Genome sequence and analysis of novel Kurthia sp.</title>
        <authorList>
            <person name="Lawson J.N."/>
            <person name="Gonzalez J.E."/>
            <person name="Rinauldi L."/>
            <person name="Xuan Z."/>
            <person name="Firman A."/>
            <person name="Shaddox L."/>
            <person name="Trudeau A."/>
            <person name="Shah S."/>
            <person name="Reiman D."/>
        </authorList>
    </citation>
    <scope>NUCLEOTIDE SEQUENCE [LARGE SCALE GENOMIC DNA]</scope>
    <source>
        <strain evidence="3 4">3B1D</strain>
    </source>
</reference>
<accession>A0A433RVY7</accession>
<dbReference type="PANTHER" id="PTHR38431:SF1">
    <property type="entry name" value="BLL2305 PROTEIN"/>
    <property type="match status" value="1"/>
</dbReference>
<dbReference type="GO" id="GO:0003677">
    <property type="term" value="F:DNA binding"/>
    <property type="evidence" value="ECO:0007669"/>
    <property type="project" value="InterPro"/>
</dbReference>
<dbReference type="PANTHER" id="PTHR38431">
    <property type="entry name" value="BLL2305 PROTEIN"/>
    <property type="match status" value="1"/>
</dbReference>
<dbReference type="RefSeq" id="WP_126990005.1">
    <property type="nucleotide sequence ID" value="NZ_JTFC01000025.1"/>
</dbReference>
<evidence type="ECO:0000259" key="2">
    <source>
        <dbReference type="Pfam" id="PF12728"/>
    </source>
</evidence>
<dbReference type="InterPro" id="IPR009061">
    <property type="entry name" value="DNA-bd_dom_put_sf"/>
</dbReference>
<dbReference type="Gene3D" id="3.40.190.10">
    <property type="entry name" value="Periplasmic binding protein-like II"/>
    <property type="match status" value="1"/>
</dbReference>
<gene>
    <name evidence="3" type="ORF">QI30_05885</name>
</gene>
<dbReference type="InterPro" id="IPR024370">
    <property type="entry name" value="PBP_domain"/>
</dbReference>